<dbReference type="Pfam" id="PF00089">
    <property type="entry name" value="Trypsin"/>
    <property type="match status" value="1"/>
</dbReference>
<dbReference type="OrthoDB" id="10059102at2759"/>
<dbReference type="SUPFAM" id="SSF50494">
    <property type="entry name" value="Trypsin-like serine proteases"/>
    <property type="match status" value="1"/>
</dbReference>
<dbReference type="PANTHER" id="PTHR24276:SF98">
    <property type="entry name" value="FI18310P1-RELATED"/>
    <property type="match status" value="1"/>
</dbReference>
<sequence length="224" mass="24937">MLISQSIHVLYRLEVIGKHICSGAILDEHHIITSDRCVPPLKHAWNVMNNFIIVSGTSSLKPGGIRRFVKETFSQNHHVNPIDNDVISSFGVLKLSKPLQFSEKVQPISLSETEVPVGAKLQMVSWMITDRQGKETTNLKEVTLTTINSEECQSFHEKELSDSEFCTRGESESDYCKGDSGSPLIYEGKLVGVASYGISCIETPVPDVHAKINKNLEYFNEITS</sequence>
<evidence type="ECO:0000313" key="8">
    <source>
        <dbReference type="RefSeq" id="XP_025075777.1"/>
    </source>
</evidence>
<keyword evidence="2" id="KW-0645">Protease</keyword>
<proteinExistence type="inferred from homology"/>
<evidence type="ECO:0000259" key="6">
    <source>
        <dbReference type="PROSITE" id="PS50240"/>
    </source>
</evidence>
<reference evidence="8" key="1">
    <citation type="submission" date="2025-08" db="UniProtKB">
        <authorList>
            <consortium name="RefSeq"/>
        </authorList>
    </citation>
    <scope>IDENTIFICATION</scope>
</reference>
<dbReference type="GeneID" id="105433711"/>
<evidence type="ECO:0000256" key="4">
    <source>
        <dbReference type="ARBA" id="ARBA00022825"/>
    </source>
</evidence>
<feature type="domain" description="Peptidase S1" evidence="6">
    <location>
        <begin position="1"/>
        <end position="224"/>
    </location>
</feature>
<dbReference type="InterPro" id="IPR009003">
    <property type="entry name" value="Peptidase_S1_PA"/>
</dbReference>
<keyword evidence="4" id="KW-0720">Serine protease</keyword>
<keyword evidence="7" id="KW-1185">Reference proteome</keyword>
<dbReference type="SMART" id="SM00020">
    <property type="entry name" value="Tryp_SPc"/>
    <property type="match status" value="1"/>
</dbReference>
<dbReference type="InterPro" id="IPR043504">
    <property type="entry name" value="Peptidase_S1_PA_chymotrypsin"/>
</dbReference>
<dbReference type="AlphaFoldDB" id="A0A8N1SC26"/>
<evidence type="ECO:0000256" key="1">
    <source>
        <dbReference type="ARBA" id="ARBA00007664"/>
    </source>
</evidence>
<dbReference type="InterPro" id="IPR050430">
    <property type="entry name" value="Peptidase_S1"/>
</dbReference>
<comment type="similarity">
    <text evidence="1">Belongs to the peptidase S1 family.</text>
</comment>
<evidence type="ECO:0000313" key="7">
    <source>
        <dbReference type="Proteomes" id="UP000504615"/>
    </source>
</evidence>
<dbReference type="InterPro" id="IPR001254">
    <property type="entry name" value="Trypsin_dom"/>
</dbReference>
<name>A0A8N1SC26_9HYME</name>
<evidence type="ECO:0000256" key="2">
    <source>
        <dbReference type="ARBA" id="ARBA00022670"/>
    </source>
</evidence>
<dbReference type="PANTHER" id="PTHR24276">
    <property type="entry name" value="POLYSERASE-RELATED"/>
    <property type="match status" value="1"/>
</dbReference>
<dbReference type="RefSeq" id="XP_025075777.1">
    <property type="nucleotide sequence ID" value="XM_025219992.1"/>
</dbReference>
<dbReference type="Proteomes" id="UP000504615">
    <property type="component" value="Unplaced"/>
</dbReference>
<dbReference type="PROSITE" id="PS50240">
    <property type="entry name" value="TRYPSIN_DOM"/>
    <property type="match status" value="1"/>
</dbReference>
<evidence type="ECO:0000256" key="3">
    <source>
        <dbReference type="ARBA" id="ARBA00022801"/>
    </source>
</evidence>
<dbReference type="InterPro" id="IPR001314">
    <property type="entry name" value="Peptidase_S1A"/>
</dbReference>
<keyword evidence="5" id="KW-1015">Disulfide bond</keyword>
<dbReference type="GO" id="GO:0006508">
    <property type="term" value="P:proteolysis"/>
    <property type="evidence" value="ECO:0007669"/>
    <property type="project" value="UniProtKB-KW"/>
</dbReference>
<dbReference type="Gene3D" id="2.40.10.10">
    <property type="entry name" value="Trypsin-like serine proteases"/>
    <property type="match status" value="2"/>
</dbReference>
<dbReference type="PRINTS" id="PR00722">
    <property type="entry name" value="CHYMOTRYPSIN"/>
</dbReference>
<dbReference type="GO" id="GO:0004252">
    <property type="term" value="F:serine-type endopeptidase activity"/>
    <property type="evidence" value="ECO:0007669"/>
    <property type="project" value="InterPro"/>
</dbReference>
<protein>
    <submittedName>
        <fullName evidence="8">Chymotrypsin-2-like</fullName>
    </submittedName>
</protein>
<evidence type="ECO:0000256" key="5">
    <source>
        <dbReference type="ARBA" id="ARBA00023157"/>
    </source>
</evidence>
<organism evidence="7 8">
    <name type="scientific">Pogonomyrmex barbatus</name>
    <name type="common">red harvester ant</name>
    <dbReference type="NCBI Taxonomy" id="144034"/>
    <lineage>
        <taxon>Eukaryota</taxon>
        <taxon>Metazoa</taxon>
        <taxon>Ecdysozoa</taxon>
        <taxon>Arthropoda</taxon>
        <taxon>Hexapoda</taxon>
        <taxon>Insecta</taxon>
        <taxon>Pterygota</taxon>
        <taxon>Neoptera</taxon>
        <taxon>Endopterygota</taxon>
        <taxon>Hymenoptera</taxon>
        <taxon>Apocrita</taxon>
        <taxon>Aculeata</taxon>
        <taxon>Formicoidea</taxon>
        <taxon>Formicidae</taxon>
        <taxon>Myrmicinae</taxon>
        <taxon>Pogonomyrmex</taxon>
    </lineage>
</organism>
<keyword evidence="3" id="KW-0378">Hydrolase</keyword>
<accession>A0A8N1SC26</accession>
<gene>
    <name evidence="8" type="primary">LOC105433711</name>
</gene>